<dbReference type="AlphaFoldDB" id="A0A368TNF4"/>
<organism evidence="1 2">
    <name type="scientific">Vreelandella rituensis</name>
    <dbReference type="NCBI Taxonomy" id="2282306"/>
    <lineage>
        <taxon>Bacteria</taxon>
        <taxon>Pseudomonadati</taxon>
        <taxon>Pseudomonadota</taxon>
        <taxon>Gammaproteobacteria</taxon>
        <taxon>Oceanospirillales</taxon>
        <taxon>Halomonadaceae</taxon>
        <taxon>Vreelandella</taxon>
    </lineage>
</organism>
<dbReference type="Proteomes" id="UP000253204">
    <property type="component" value="Unassembled WGS sequence"/>
</dbReference>
<comment type="caution">
    <text evidence="1">The sequence shown here is derived from an EMBL/GenBank/DDBJ whole genome shotgun (WGS) entry which is preliminary data.</text>
</comment>
<evidence type="ECO:0000313" key="2">
    <source>
        <dbReference type="Proteomes" id="UP000253204"/>
    </source>
</evidence>
<sequence length="65" mass="7375">MIAMAASHQQRYRQRRQAQGFKEVTVSLDENSQARLRRLGQAHGKTRQEVVTLALLAAERLLDGD</sequence>
<accession>A0A368TNF4</accession>
<keyword evidence="2" id="KW-1185">Reference proteome</keyword>
<dbReference type="EMBL" id="QPIJ01000098">
    <property type="protein sequence ID" value="RCV85792.1"/>
    <property type="molecule type" value="Genomic_DNA"/>
</dbReference>
<evidence type="ECO:0000313" key="1">
    <source>
        <dbReference type="EMBL" id="RCV85792.1"/>
    </source>
</evidence>
<evidence type="ECO:0008006" key="3">
    <source>
        <dbReference type="Google" id="ProtNLM"/>
    </source>
</evidence>
<name>A0A368TNF4_9GAMM</name>
<gene>
    <name evidence="1" type="ORF">DU506_20265</name>
</gene>
<proteinExistence type="predicted"/>
<reference evidence="1 2" key="1">
    <citation type="submission" date="2018-07" db="EMBL/GenBank/DDBJ databases">
        <title>Halomonas rutogse sp. nov., isolated from Lake TangqianCo on Tibetan Plateau.</title>
        <authorList>
            <person name="Lu H."/>
            <person name="Xing P."/>
            <person name="Wu Q."/>
        </authorList>
    </citation>
    <scope>NUCLEOTIDE SEQUENCE [LARGE SCALE GENOMIC DNA]</scope>
    <source>
        <strain evidence="1 2">TQ8S</strain>
    </source>
</reference>
<protein>
    <recommendedName>
        <fullName evidence="3">Ribbon-helix-helix protein, CopG family</fullName>
    </recommendedName>
</protein>